<dbReference type="Proteomes" id="UP000053766">
    <property type="component" value="Unassembled WGS sequence"/>
</dbReference>
<dbReference type="EC" id="2.3.2.33" evidence="5"/>
<reference evidence="18" key="2">
    <citation type="journal article" date="2016" name="Sci. Rep.">
        <title>Dictyocaulus viviparus genome, variome and transcriptome elucidate lungworm biology and support future intervention.</title>
        <authorList>
            <person name="McNulty S.N."/>
            <person name="Strube C."/>
            <person name="Rosa B.A."/>
            <person name="Martin J.C."/>
            <person name="Tyagi R."/>
            <person name="Choi Y.J."/>
            <person name="Wang Q."/>
            <person name="Hallsworth Pepin K."/>
            <person name="Zhang X."/>
            <person name="Ozersky P."/>
            <person name="Wilson R.K."/>
            <person name="Sternberg P.W."/>
            <person name="Gasser R.B."/>
            <person name="Mitreva M."/>
        </authorList>
    </citation>
    <scope>NUCLEOTIDE SEQUENCE [LARGE SCALE GENOMIC DNA]</scope>
    <source>
        <strain evidence="18">HannoverDv2000</strain>
    </source>
</reference>
<dbReference type="InterPro" id="IPR004939">
    <property type="entry name" value="APC_su10/DOC_dom"/>
</dbReference>
<gene>
    <name evidence="17" type="ORF">DICVIV_07236</name>
</gene>
<dbReference type="GO" id="GO:0007411">
    <property type="term" value="P:axon guidance"/>
    <property type="evidence" value="ECO:0007669"/>
    <property type="project" value="TreeGrafter"/>
</dbReference>
<dbReference type="STRING" id="29172.A0A0D8XSF4"/>
<dbReference type="FunFam" id="3.30.40.10:FF:000078">
    <property type="entry name" value="E3 ubiquitin-protein ligase MYCBP2 isoform X1"/>
    <property type="match status" value="1"/>
</dbReference>
<evidence type="ECO:0000256" key="1">
    <source>
        <dbReference type="ARBA" id="ARBA00000333"/>
    </source>
</evidence>
<evidence type="ECO:0000259" key="14">
    <source>
        <dbReference type="PROSITE" id="PS50089"/>
    </source>
</evidence>
<dbReference type="SMART" id="SM01337">
    <property type="entry name" value="APC10"/>
    <property type="match status" value="1"/>
</dbReference>
<dbReference type="GO" id="GO:0030424">
    <property type="term" value="C:axon"/>
    <property type="evidence" value="ECO:0007669"/>
    <property type="project" value="UniProtKB-SubCell"/>
</dbReference>
<keyword evidence="12" id="KW-0966">Cell projection</keyword>
<dbReference type="PROSITE" id="PS51284">
    <property type="entry name" value="DOC"/>
    <property type="match status" value="1"/>
</dbReference>
<dbReference type="Gene3D" id="2.60.120.260">
    <property type="entry name" value="Galactose-binding domain-like"/>
    <property type="match status" value="1"/>
</dbReference>
<dbReference type="InterPro" id="IPR013083">
    <property type="entry name" value="Znf_RING/FYVE/PHD"/>
</dbReference>
<dbReference type="AlphaFoldDB" id="A0A0D8XSF4"/>
<evidence type="ECO:0000256" key="4">
    <source>
        <dbReference type="ARBA" id="ARBA00005415"/>
    </source>
</evidence>
<protein>
    <recommendedName>
        <fullName evidence="5">RCR-type E3 ubiquitin transferase</fullName>
        <ecNumber evidence="5">2.3.2.33</ecNumber>
    </recommendedName>
</protein>
<dbReference type="PANTHER" id="PTHR45943">
    <property type="entry name" value="E3 UBIQUITIN-PROTEIN LIGASE MYCBP2"/>
    <property type="match status" value="1"/>
</dbReference>
<dbReference type="CDD" id="cd16463">
    <property type="entry name" value="RING-H2_PHR"/>
    <property type="match status" value="1"/>
</dbReference>
<accession>A0A0D8XSF4</accession>
<keyword evidence="11" id="KW-0862">Zinc</keyword>
<comment type="pathway">
    <text evidence="3">Protein modification; protein ubiquitination.</text>
</comment>
<name>A0A0D8XSF4_DICVI</name>
<evidence type="ECO:0000256" key="12">
    <source>
        <dbReference type="ARBA" id="ARBA00023273"/>
    </source>
</evidence>
<dbReference type="SMART" id="SM00336">
    <property type="entry name" value="BBOX"/>
    <property type="match status" value="1"/>
</dbReference>
<keyword evidence="6" id="KW-0808">Transferase</keyword>
<evidence type="ECO:0000256" key="9">
    <source>
        <dbReference type="ARBA" id="ARBA00022771"/>
    </source>
</evidence>
<organism evidence="17 18">
    <name type="scientific">Dictyocaulus viviparus</name>
    <name type="common">Bovine lungworm</name>
    <dbReference type="NCBI Taxonomy" id="29172"/>
    <lineage>
        <taxon>Eukaryota</taxon>
        <taxon>Metazoa</taxon>
        <taxon>Ecdysozoa</taxon>
        <taxon>Nematoda</taxon>
        <taxon>Chromadorea</taxon>
        <taxon>Rhabditida</taxon>
        <taxon>Rhabditina</taxon>
        <taxon>Rhabditomorpha</taxon>
        <taxon>Strongyloidea</taxon>
        <taxon>Metastrongylidae</taxon>
        <taxon>Dictyocaulus</taxon>
    </lineage>
</organism>
<dbReference type="InterPro" id="IPR001841">
    <property type="entry name" value="Znf_RING"/>
</dbReference>
<dbReference type="PROSITE" id="PS50089">
    <property type="entry name" value="ZF_RING_2"/>
    <property type="match status" value="1"/>
</dbReference>
<keyword evidence="18" id="KW-1185">Reference proteome</keyword>
<proteinExistence type="inferred from homology"/>
<keyword evidence="10" id="KW-0833">Ubl conjugation pathway</keyword>
<evidence type="ECO:0000313" key="17">
    <source>
        <dbReference type="EMBL" id="KJH46712.1"/>
    </source>
</evidence>
<feature type="domain" description="DOC" evidence="16">
    <location>
        <begin position="62"/>
        <end position="235"/>
    </location>
</feature>
<dbReference type="EMBL" id="KN716339">
    <property type="protein sequence ID" value="KJH46712.1"/>
    <property type="molecule type" value="Genomic_DNA"/>
</dbReference>
<dbReference type="SUPFAM" id="SSF49785">
    <property type="entry name" value="Galactose-binding domain-like"/>
    <property type="match status" value="1"/>
</dbReference>
<evidence type="ECO:0000256" key="6">
    <source>
        <dbReference type="ARBA" id="ARBA00022679"/>
    </source>
</evidence>
<dbReference type="GO" id="GO:0099174">
    <property type="term" value="P:regulation of presynapse organization"/>
    <property type="evidence" value="ECO:0007669"/>
    <property type="project" value="UniProtKB-ARBA"/>
</dbReference>
<comment type="catalytic activity">
    <reaction evidence="1">
        <text>[E2 ubiquitin-conjugating enzyme]-S-ubiquitinyl-L-cysteine + [acceptor protein]-L-threonine = [E2 ubiquitin-conjugating enzyme]-L-cysteine + [acceptor protein]-3-O-ubiquitinyl-L-threonine.</text>
        <dbReference type="EC" id="2.3.2.33"/>
    </reaction>
</comment>
<feature type="domain" description="RING-type" evidence="14">
    <location>
        <begin position="701"/>
        <end position="752"/>
    </location>
</feature>
<dbReference type="Gene3D" id="3.30.40.10">
    <property type="entry name" value="Zinc/RING finger domain, C3HC4 (zinc finger)"/>
    <property type="match status" value="1"/>
</dbReference>
<evidence type="ECO:0000256" key="8">
    <source>
        <dbReference type="ARBA" id="ARBA00022737"/>
    </source>
</evidence>
<evidence type="ECO:0000256" key="5">
    <source>
        <dbReference type="ARBA" id="ARBA00012249"/>
    </source>
</evidence>
<keyword evidence="9 13" id="KW-0863">Zinc-finger</keyword>
<evidence type="ECO:0000256" key="11">
    <source>
        <dbReference type="ARBA" id="ARBA00022833"/>
    </source>
</evidence>
<evidence type="ECO:0000256" key="10">
    <source>
        <dbReference type="ARBA" id="ARBA00022786"/>
    </source>
</evidence>
<dbReference type="InterPro" id="IPR008979">
    <property type="entry name" value="Galactose-bd-like_sf"/>
</dbReference>
<evidence type="ECO:0000259" key="16">
    <source>
        <dbReference type="PROSITE" id="PS51284"/>
    </source>
</evidence>
<keyword evidence="8" id="KW-0677">Repeat</keyword>
<dbReference type="SUPFAM" id="SSF57850">
    <property type="entry name" value="RING/U-box"/>
    <property type="match status" value="1"/>
</dbReference>
<evidence type="ECO:0000259" key="15">
    <source>
        <dbReference type="PROSITE" id="PS50119"/>
    </source>
</evidence>
<dbReference type="InterPro" id="IPR000315">
    <property type="entry name" value="Znf_B-box"/>
</dbReference>
<dbReference type="PANTHER" id="PTHR45943:SF1">
    <property type="entry name" value="E3 UBIQUITIN-PROTEIN LIGASE MYCBP2"/>
    <property type="match status" value="1"/>
</dbReference>
<sequence length="1123" mass="123939">MVRVLPHPWRLCFLAGPLAAKMVQHFHAFLYTIAVILQSSGVDARLRSLCFKAWTIQLTAHEQVCLKIINSTLLFKLLYFIELKDVTCHCRIEASSRQAMVVCLTDGSPDTFWESGEEDKNRSRTLNVTFDGCSPVLLCVFIDNSRDDISRTSQITFRAVTSDGSRCDLMSKNLDQANFSGWVKCCVANVTHVNISLKGPHNASRLQLLGFLPEGNSDVIHPSASHQLLFNNTQHDAFALFQAISAQAFSGDSCEQQDVLRERVVDLLFSRVTLQPLQNYVCTQVEAALEREVERLCSQGKRNYSYAVGLLTMANRMCESRSIGNGDCDVAVRHKVLHAASRLLVFAPETVQTQCLSSLYGLLPLTHASAVDVSRLLKHLLIPVAKALVLQVRDKVAHSVTTATMNSCLTNAPLSWRTDRSVSPEIGKMTAQFISDVCSGAFNEEWSICMRRELATSLLGVIQLTASLSKSASRESMYKDAAPSILNSKRFWLSVAALALIRDRSWLTLSEKWNDLQSPEPGNITWCENHDDGTTAAQVFCSDCECALCRDCFSVMHLHKRNRSHRVTSLGPPPARLEEIDIHQGCARMKVANLLILFHGESLNGLVELPSDPFATLTKVAGIVTGRSIQSACRFCGNVLDAHNQLIGICSHPDCVRYSATACHRTLPCGHLCGGIAGEKQCLPCLTCGGKGTAQDGNDVCVICFTDRLCAAPCIRLGCSHLLHYHCVRAVLEKRWAGPRIQFRFMNCPLCNVQMSHPGIKDLLEPLMALKADVMSKANMRLKFDGLLECMALMDPQSEFFGRPEEYAMDRYMYVLCNVCQKAYFGGENRCQLALQSFQYNAEELVCGGCSAPAGTEVCGRHGAEYLEYKCRYCCSLAVYFCFGTTHFCAACHDDFQRLVSLPLNQFPPCPTGPRATPAEGPCPLRRPHPPAGEEFALGCGFSILCAKIVALNVARLRDDIINTTSATLAHPQRYDIIRKSGTKDSIGSRVDEAVATLRRFLNTSLLQLNDSHKKNGSCTLMRSCYSDNDCYGGHCFGTQVGKCNCNGCVNFLRCEDDSNCGGLKGSCNMLLKMCTCDMGYRNAGFLLYSDVLIEFCNRRTCNGENSDEVCSGLQCNSGRCVC</sequence>
<dbReference type="GO" id="GO:0008270">
    <property type="term" value="F:zinc ion binding"/>
    <property type="evidence" value="ECO:0007669"/>
    <property type="project" value="UniProtKB-KW"/>
</dbReference>
<evidence type="ECO:0000313" key="18">
    <source>
        <dbReference type="Proteomes" id="UP000053766"/>
    </source>
</evidence>
<dbReference type="GO" id="GO:0008582">
    <property type="term" value="P:regulation of synaptic assembly at neuromuscular junction"/>
    <property type="evidence" value="ECO:0007669"/>
    <property type="project" value="TreeGrafter"/>
</dbReference>
<evidence type="ECO:0000256" key="2">
    <source>
        <dbReference type="ARBA" id="ARBA00004489"/>
    </source>
</evidence>
<feature type="domain" description="B box-type" evidence="15">
    <location>
        <begin position="522"/>
        <end position="570"/>
    </location>
</feature>
<evidence type="ECO:0000256" key="13">
    <source>
        <dbReference type="PROSITE-ProRule" id="PRU00024"/>
    </source>
</evidence>
<comment type="subcellular location">
    <subcellularLocation>
        <location evidence="2">Cell projection</location>
        <location evidence="2">Axon</location>
    </subcellularLocation>
</comment>
<dbReference type="CDD" id="cd19799">
    <property type="entry name" value="Bbox2_MYCBP2"/>
    <property type="match status" value="1"/>
</dbReference>
<dbReference type="OrthoDB" id="5807770at2759"/>
<comment type="similarity">
    <text evidence="4">Belongs to the RING-Cys relay (RCR) family.</text>
</comment>
<reference evidence="17 18" key="1">
    <citation type="submission" date="2013-11" db="EMBL/GenBank/DDBJ databases">
        <title>Draft genome of the bovine lungworm Dictyocaulus viviparus.</title>
        <authorList>
            <person name="Mitreva M."/>
        </authorList>
    </citation>
    <scope>NUCLEOTIDE SEQUENCE [LARGE SCALE GENOMIC DNA]</scope>
    <source>
        <strain evidence="17 18">HannoverDv2000</strain>
    </source>
</reference>
<dbReference type="GO" id="GO:0005886">
    <property type="term" value="C:plasma membrane"/>
    <property type="evidence" value="ECO:0007669"/>
    <property type="project" value="TreeGrafter"/>
</dbReference>
<evidence type="ECO:0000256" key="7">
    <source>
        <dbReference type="ARBA" id="ARBA00022723"/>
    </source>
</evidence>
<evidence type="ECO:0000256" key="3">
    <source>
        <dbReference type="ARBA" id="ARBA00004906"/>
    </source>
</evidence>
<dbReference type="GO" id="GO:0061630">
    <property type="term" value="F:ubiquitin protein ligase activity"/>
    <property type="evidence" value="ECO:0007669"/>
    <property type="project" value="UniProtKB-EC"/>
</dbReference>
<dbReference type="PROSITE" id="PS50119">
    <property type="entry name" value="ZF_BBOX"/>
    <property type="match status" value="1"/>
</dbReference>
<dbReference type="GO" id="GO:0005634">
    <property type="term" value="C:nucleus"/>
    <property type="evidence" value="ECO:0007669"/>
    <property type="project" value="TreeGrafter"/>
</dbReference>
<keyword evidence="7" id="KW-0479">Metal-binding</keyword>
<dbReference type="SMART" id="SM00184">
    <property type="entry name" value="RING"/>
    <property type="match status" value="1"/>
</dbReference>